<proteinExistence type="predicted"/>
<dbReference type="InterPro" id="IPR036388">
    <property type="entry name" value="WH-like_DNA-bd_sf"/>
</dbReference>
<dbReference type="KEGG" id="cin:100186981"/>
<dbReference type="GO" id="GO:0005634">
    <property type="term" value="C:nucleus"/>
    <property type="evidence" value="ECO:0000318"/>
    <property type="project" value="GO_Central"/>
</dbReference>
<dbReference type="InterPro" id="IPR012677">
    <property type="entry name" value="Nucleotide-bd_a/b_plait_sf"/>
</dbReference>
<name>F6YW93_CIOIN</name>
<dbReference type="PANTHER" id="PTHR22792">
    <property type="entry name" value="LUPUS LA PROTEIN-RELATED"/>
    <property type="match status" value="1"/>
</dbReference>
<dbReference type="InterPro" id="IPR006630">
    <property type="entry name" value="La_HTH"/>
</dbReference>
<organism evidence="6 7">
    <name type="scientific">Ciona intestinalis</name>
    <name type="common">Transparent sea squirt</name>
    <name type="synonym">Ascidia intestinalis</name>
    <dbReference type="NCBI Taxonomy" id="7719"/>
    <lineage>
        <taxon>Eukaryota</taxon>
        <taxon>Metazoa</taxon>
        <taxon>Chordata</taxon>
        <taxon>Tunicata</taxon>
        <taxon>Ascidiacea</taxon>
        <taxon>Phlebobranchia</taxon>
        <taxon>Cionidae</taxon>
        <taxon>Ciona</taxon>
    </lineage>
</organism>
<evidence type="ECO:0000256" key="1">
    <source>
        <dbReference type="ARBA" id="ARBA00022884"/>
    </source>
</evidence>
<dbReference type="PANTHER" id="PTHR22792:SF140">
    <property type="entry name" value="ACHILLES, ISOFORM A"/>
    <property type="match status" value="1"/>
</dbReference>
<dbReference type="GeneID" id="100186981"/>
<dbReference type="SUPFAM" id="SSF46785">
    <property type="entry name" value="Winged helix' DNA-binding domain"/>
    <property type="match status" value="1"/>
</dbReference>
<dbReference type="Gene3D" id="1.10.10.10">
    <property type="entry name" value="Winged helix-like DNA-binding domain superfamily/Winged helix DNA-binding domain"/>
    <property type="match status" value="1"/>
</dbReference>
<feature type="compositionally biased region" description="Basic and acidic residues" evidence="3">
    <location>
        <begin position="478"/>
        <end position="488"/>
    </location>
</feature>
<sequence length="561" mass="62577">MQMNPAMGRGLAPVFVKANDGSNWFLQHHYPAPQMPMAPHPYPGVQYVTFQPPMSTMGHLNPLQPQHIQVKPGDVLDPHSVGRTVTMSEVNQLLPPIEPRNILIPKRRSGQGNSVGFSRVSNATNCERSLRGSNVGTRRRSQSFESNESSLAGNGFQIPLKKSSHSAMPVIEATVERMEGVGCRIPDPIQQRSVTDILEYYFSDDCLSRNGYLLKQISQNEEGYVSIKRIAALKRMKSLTRDIRTVVYCARLSEKLELSEDTMMIRRKQPLPSSLEPPRLIRTVIAINLPLPIPTVESVTSLFSIYGDLAQVRVLKPGKTLPPYLRDYTAWVPDLGKEYCGLIEFETQEEAQGACREINMKNRDFNSLRVALLKPGARLRRTLYRKYKGEGDNEPGQLDTETNPLPKVCEGMQNLPMFSSKCYKPDTVGSAIQSLQSRDYDASISGSGSDSDCPPAGQQMLANRPKYSVSDSGYSHSSGDERIRHIDSIKSSYNRNTKRSTRSLTTDCPESDSSDASSDVRRQRRGSPSFSRIPVGIIRYPVGPRDNCTKGFTRGFRKSLA</sequence>
<dbReference type="InParanoid" id="F6YW93"/>
<dbReference type="SUPFAM" id="SSF54928">
    <property type="entry name" value="RNA-binding domain, RBD"/>
    <property type="match status" value="1"/>
</dbReference>
<dbReference type="InterPro" id="IPR045180">
    <property type="entry name" value="La_dom_prot"/>
</dbReference>
<protein>
    <submittedName>
        <fullName evidence="6">La-related protein 6</fullName>
    </submittedName>
</protein>
<feature type="region of interest" description="Disordered" evidence="3">
    <location>
        <begin position="130"/>
        <end position="150"/>
    </location>
</feature>
<dbReference type="Pfam" id="PF05383">
    <property type="entry name" value="La"/>
    <property type="match status" value="1"/>
</dbReference>
<dbReference type="Proteomes" id="UP000008144">
    <property type="component" value="Unassembled WGS sequence"/>
</dbReference>
<dbReference type="SMART" id="SM00715">
    <property type="entry name" value="LA"/>
    <property type="match status" value="1"/>
</dbReference>
<dbReference type="Ensembl" id="ENSCINT00000012825.3">
    <property type="protein sequence ID" value="ENSCINP00000012825.3"/>
    <property type="gene ID" value="ENSCING00000006219.3"/>
</dbReference>
<dbReference type="InterPro" id="IPR036390">
    <property type="entry name" value="WH_DNA-bd_sf"/>
</dbReference>
<dbReference type="OrthoDB" id="435402at2759"/>
<evidence type="ECO:0000313" key="7">
    <source>
        <dbReference type="Proteomes" id="UP000008144"/>
    </source>
</evidence>
<evidence type="ECO:0000256" key="3">
    <source>
        <dbReference type="SAM" id="MobiDB-lite"/>
    </source>
</evidence>
<keyword evidence="7" id="KW-1185">Reference proteome</keyword>
<dbReference type="InterPro" id="IPR035979">
    <property type="entry name" value="RBD_domain_sf"/>
</dbReference>
<evidence type="ECO:0000313" key="6">
    <source>
        <dbReference type="Ensembl" id="ENSCINP00000012825.3"/>
    </source>
</evidence>
<feature type="domain" description="HTH La-type RNA-binding" evidence="5">
    <location>
        <begin position="184"/>
        <end position="275"/>
    </location>
</feature>
<evidence type="ECO:0000259" key="5">
    <source>
        <dbReference type="PROSITE" id="PS50961"/>
    </source>
</evidence>
<dbReference type="RefSeq" id="XP_018671135.1">
    <property type="nucleotide sequence ID" value="XM_018815590.2"/>
</dbReference>
<keyword evidence="1 2" id="KW-0694">RNA-binding</keyword>
<evidence type="ECO:0000256" key="2">
    <source>
        <dbReference type="PROSITE-ProRule" id="PRU00332"/>
    </source>
</evidence>
<dbReference type="Gene3D" id="3.30.70.330">
    <property type="match status" value="1"/>
</dbReference>
<feature type="compositionally biased region" description="Low complexity" evidence="3">
    <location>
        <begin position="467"/>
        <end position="477"/>
    </location>
</feature>
<dbReference type="GO" id="GO:0003729">
    <property type="term" value="F:mRNA binding"/>
    <property type="evidence" value="ECO:0000318"/>
    <property type="project" value="GO_Central"/>
</dbReference>
<dbReference type="InterPro" id="IPR000504">
    <property type="entry name" value="RRM_dom"/>
</dbReference>
<dbReference type="AlphaFoldDB" id="F6YW93"/>
<reference evidence="7" key="1">
    <citation type="journal article" date="2002" name="Science">
        <title>The draft genome of Ciona intestinalis: insights into chordate and vertebrate origins.</title>
        <authorList>
            <person name="Dehal P."/>
            <person name="Satou Y."/>
            <person name="Campbell R.K."/>
            <person name="Chapman J."/>
            <person name="Degnan B."/>
            <person name="De Tomaso A."/>
            <person name="Davidson B."/>
            <person name="Di Gregorio A."/>
            <person name="Gelpke M."/>
            <person name="Goodstein D.M."/>
            <person name="Harafuji N."/>
            <person name="Hastings K.E."/>
            <person name="Ho I."/>
            <person name="Hotta K."/>
            <person name="Huang W."/>
            <person name="Kawashima T."/>
            <person name="Lemaire P."/>
            <person name="Martinez D."/>
            <person name="Meinertzhagen I.A."/>
            <person name="Necula S."/>
            <person name="Nonaka M."/>
            <person name="Putnam N."/>
            <person name="Rash S."/>
            <person name="Saiga H."/>
            <person name="Satake M."/>
            <person name="Terry A."/>
            <person name="Yamada L."/>
            <person name="Wang H.G."/>
            <person name="Awazu S."/>
            <person name="Azumi K."/>
            <person name="Boore J."/>
            <person name="Branno M."/>
            <person name="Chin-Bow S."/>
            <person name="DeSantis R."/>
            <person name="Doyle S."/>
            <person name="Francino P."/>
            <person name="Keys D.N."/>
            <person name="Haga S."/>
            <person name="Hayashi H."/>
            <person name="Hino K."/>
            <person name="Imai K.S."/>
            <person name="Inaba K."/>
            <person name="Kano S."/>
            <person name="Kobayashi K."/>
            <person name="Kobayashi M."/>
            <person name="Lee B.I."/>
            <person name="Makabe K.W."/>
            <person name="Manohar C."/>
            <person name="Matassi G."/>
            <person name="Medina M."/>
            <person name="Mochizuki Y."/>
            <person name="Mount S."/>
            <person name="Morishita T."/>
            <person name="Miura S."/>
            <person name="Nakayama A."/>
            <person name="Nishizaka S."/>
            <person name="Nomoto H."/>
            <person name="Ohta F."/>
            <person name="Oishi K."/>
            <person name="Rigoutsos I."/>
            <person name="Sano M."/>
            <person name="Sasaki A."/>
            <person name="Sasakura Y."/>
            <person name="Shoguchi E."/>
            <person name="Shin-i T."/>
            <person name="Spagnuolo A."/>
            <person name="Stainier D."/>
            <person name="Suzuki M.M."/>
            <person name="Tassy O."/>
            <person name="Takatori N."/>
            <person name="Tokuoka M."/>
            <person name="Yagi K."/>
            <person name="Yoshizaki F."/>
            <person name="Wada S."/>
            <person name="Zhang C."/>
            <person name="Hyatt P.D."/>
            <person name="Larimer F."/>
            <person name="Detter C."/>
            <person name="Doggett N."/>
            <person name="Glavina T."/>
            <person name="Hawkins T."/>
            <person name="Richardson P."/>
            <person name="Lucas S."/>
            <person name="Kohara Y."/>
            <person name="Levine M."/>
            <person name="Satoh N."/>
            <person name="Rokhsar D.S."/>
        </authorList>
    </citation>
    <scope>NUCLEOTIDE SEQUENCE [LARGE SCALE GENOMIC DNA]</scope>
</reference>
<dbReference type="PROSITE" id="PS50102">
    <property type="entry name" value="RRM"/>
    <property type="match status" value="1"/>
</dbReference>
<dbReference type="HOGENOM" id="CLU_485663_0_0_1"/>
<gene>
    <name evidence="6" type="primary">LOC100186981</name>
</gene>
<accession>F6YW93</accession>
<reference evidence="6" key="3">
    <citation type="submission" date="2025-09" db="UniProtKB">
        <authorList>
            <consortium name="Ensembl"/>
        </authorList>
    </citation>
    <scope>IDENTIFICATION</scope>
</reference>
<dbReference type="GeneTree" id="ENSGT00940000165636"/>
<evidence type="ECO:0000259" key="4">
    <source>
        <dbReference type="PROSITE" id="PS50102"/>
    </source>
</evidence>
<feature type="region of interest" description="Disordered" evidence="3">
    <location>
        <begin position="439"/>
        <end position="532"/>
    </location>
</feature>
<dbReference type="PROSITE" id="PS50961">
    <property type="entry name" value="HTH_LA"/>
    <property type="match status" value="1"/>
</dbReference>
<feature type="domain" description="RRM" evidence="4">
    <location>
        <begin position="282"/>
        <end position="375"/>
    </location>
</feature>
<accession>A0A1W5BFP3</accession>
<reference evidence="6" key="2">
    <citation type="submission" date="2025-08" db="UniProtKB">
        <authorList>
            <consortium name="Ensembl"/>
        </authorList>
    </citation>
    <scope>IDENTIFICATION</scope>
</reference>
<feature type="compositionally biased region" description="Low complexity" evidence="3">
    <location>
        <begin position="443"/>
        <end position="452"/>
    </location>
</feature>